<gene>
    <name evidence="1" type="ORF">AV649_19325</name>
</gene>
<reference evidence="2" key="1">
    <citation type="submission" date="2016-01" db="EMBL/GenBank/DDBJ databases">
        <title>Whole genome sequencing of Bhargavaea cecembensis T14.</title>
        <authorList>
            <person name="Hong K.W."/>
        </authorList>
    </citation>
    <scope>NUCLEOTIDE SEQUENCE [LARGE SCALE GENOMIC DNA]</scope>
    <source>
        <strain evidence="2">M19</strain>
    </source>
</reference>
<evidence type="ECO:0000313" key="1">
    <source>
        <dbReference type="EMBL" id="KZE48725.1"/>
    </source>
</evidence>
<dbReference type="PANTHER" id="PTHR34821:SF2">
    <property type="entry name" value="INNER MEMBRANE PROTEIN YDCZ"/>
    <property type="match status" value="1"/>
</dbReference>
<evidence type="ECO:0000313" key="2">
    <source>
        <dbReference type="Proteomes" id="UP000076510"/>
    </source>
</evidence>
<dbReference type="InterPro" id="IPR006750">
    <property type="entry name" value="YdcZ"/>
</dbReference>
<proteinExistence type="predicted"/>
<sequence length="142" mass="15266">MKLWVYIVALIAGASLSTEGAIYGELGKTIGKLESSFYNFFVGTIILGIVLLFLGKGSLSHSLKAPKWQLTGGFFGTIYLTILVISVPLVGVGLSMISVIVGQMIMSMIIEHKGWLGSEKISINKEKVIAIILMAASLVLIY</sequence>
<dbReference type="Proteomes" id="UP000076510">
    <property type="component" value="Unassembled WGS sequence"/>
</dbReference>
<accession>A0A0J5SBZ9</accession>
<comment type="caution">
    <text evidence="1">The sequence shown here is derived from an EMBL/GenBank/DDBJ whole genome shotgun (WGS) entry which is preliminary data.</text>
</comment>
<dbReference type="GO" id="GO:0005886">
    <property type="term" value="C:plasma membrane"/>
    <property type="evidence" value="ECO:0007669"/>
    <property type="project" value="TreeGrafter"/>
</dbReference>
<organism evidence="1 2">
    <name type="scientific">Rossellomorea marisflavi</name>
    <dbReference type="NCBI Taxonomy" id="189381"/>
    <lineage>
        <taxon>Bacteria</taxon>
        <taxon>Bacillati</taxon>
        <taxon>Bacillota</taxon>
        <taxon>Bacilli</taxon>
        <taxon>Bacillales</taxon>
        <taxon>Bacillaceae</taxon>
        <taxon>Rossellomorea</taxon>
    </lineage>
</organism>
<dbReference type="RefSeq" id="WP_048005060.1">
    <property type="nucleotide sequence ID" value="NZ_CAXQIX010000111.1"/>
</dbReference>
<dbReference type="EMBL" id="LQQY01000016">
    <property type="protein sequence ID" value="KZE48725.1"/>
    <property type="molecule type" value="Genomic_DNA"/>
</dbReference>
<dbReference type="OrthoDB" id="7864805at2"/>
<name>A0A0J5SBZ9_9BACI</name>
<protein>
    <submittedName>
        <fullName evidence="1">Uncharacterized protein</fullName>
    </submittedName>
</protein>
<dbReference type="PANTHER" id="PTHR34821">
    <property type="entry name" value="INNER MEMBRANE PROTEIN YDCZ"/>
    <property type="match status" value="1"/>
</dbReference>
<dbReference type="AlphaFoldDB" id="A0A0J5SBZ9"/>
<dbReference type="PATRIC" id="fig|189381.10.peg.2958"/>
<dbReference type="Pfam" id="PF04657">
    <property type="entry name" value="DMT_YdcZ"/>
    <property type="match status" value="1"/>
</dbReference>